<organism evidence="1 2">
    <name type="scientific">Pseudoclavibacter helvolus</name>
    <dbReference type="NCBI Taxonomy" id="255205"/>
    <lineage>
        <taxon>Bacteria</taxon>
        <taxon>Bacillati</taxon>
        <taxon>Actinomycetota</taxon>
        <taxon>Actinomycetes</taxon>
        <taxon>Micrococcales</taxon>
        <taxon>Microbacteriaceae</taxon>
        <taxon>Pseudoclavibacter</taxon>
    </lineage>
</organism>
<dbReference type="Proteomes" id="UP000545286">
    <property type="component" value="Unassembled WGS sequence"/>
</dbReference>
<proteinExistence type="predicted"/>
<keyword evidence="2" id="KW-1185">Reference proteome</keyword>
<dbReference type="EMBL" id="JACHWJ010000001">
    <property type="protein sequence ID" value="MBB2956981.1"/>
    <property type="molecule type" value="Genomic_DNA"/>
</dbReference>
<protein>
    <submittedName>
        <fullName evidence="1">Uncharacterized protein</fullName>
    </submittedName>
</protein>
<accession>A0A7W4UM56</accession>
<evidence type="ECO:0000313" key="2">
    <source>
        <dbReference type="Proteomes" id="UP000545286"/>
    </source>
</evidence>
<sequence length="83" mass="8809">MSDRVVVIAPSQLVGRLRAKAVGIEPVAIVTPRSPHAARGIMADSILVLGSIAEEHTTYLMQEVRPCLATSTANAAVAIHPRR</sequence>
<reference evidence="1 2" key="1">
    <citation type="submission" date="2020-08" db="EMBL/GenBank/DDBJ databases">
        <title>Sequencing the genomes of 1000 actinobacteria strains.</title>
        <authorList>
            <person name="Klenk H.-P."/>
        </authorList>
    </citation>
    <scope>NUCLEOTIDE SEQUENCE [LARGE SCALE GENOMIC DNA]</scope>
    <source>
        <strain evidence="1 2">DSM 20419</strain>
    </source>
</reference>
<evidence type="ECO:0000313" key="1">
    <source>
        <dbReference type="EMBL" id="MBB2956981.1"/>
    </source>
</evidence>
<gene>
    <name evidence="1" type="ORF">FHX72_001093</name>
</gene>
<name>A0A7W4UM56_9MICO</name>
<dbReference type="RefSeq" id="WP_183623463.1">
    <property type="nucleotide sequence ID" value="NZ_JACHWJ010000001.1"/>
</dbReference>
<dbReference type="AlphaFoldDB" id="A0A7W4UM56"/>
<comment type="caution">
    <text evidence="1">The sequence shown here is derived from an EMBL/GenBank/DDBJ whole genome shotgun (WGS) entry which is preliminary data.</text>
</comment>